<evidence type="ECO:0000313" key="13">
    <source>
        <dbReference type="EMBL" id="GIE00237.1"/>
    </source>
</evidence>
<evidence type="ECO:0000256" key="5">
    <source>
        <dbReference type="ARBA" id="ARBA00022679"/>
    </source>
</evidence>
<dbReference type="SUPFAM" id="SSF47384">
    <property type="entry name" value="Homodimeric domain of signal transducing histidine kinase"/>
    <property type="match status" value="1"/>
</dbReference>
<dbReference type="CDD" id="cd00075">
    <property type="entry name" value="HATPase"/>
    <property type="match status" value="1"/>
</dbReference>
<dbReference type="InterPro" id="IPR004358">
    <property type="entry name" value="Sig_transdc_His_kin-like_C"/>
</dbReference>
<dbReference type="SMART" id="SM00388">
    <property type="entry name" value="HisKA"/>
    <property type="match status" value="1"/>
</dbReference>
<dbReference type="SUPFAM" id="SSF55874">
    <property type="entry name" value="ATPase domain of HSP90 chaperone/DNA topoisomerase II/histidine kinase"/>
    <property type="match status" value="1"/>
</dbReference>
<dbReference type="PANTHER" id="PTHR42878:SF7">
    <property type="entry name" value="SENSOR HISTIDINE KINASE GLRK"/>
    <property type="match status" value="1"/>
</dbReference>
<dbReference type="Pfam" id="PF00512">
    <property type="entry name" value="HisKA"/>
    <property type="match status" value="1"/>
</dbReference>
<dbReference type="InterPro" id="IPR036890">
    <property type="entry name" value="HATPase_C_sf"/>
</dbReference>
<dbReference type="PROSITE" id="PS50109">
    <property type="entry name" value="HIS_KIN"/>
    <property type="match status" value="1"/>
</dbReference>
<dbReference type="InterPro" id="IPR050351">
    <property type="entry name" value="BphY/WalK/GraS-like"/>
</dbReference>
<dbReference type="EC" id="2.7.13.3" evidence="3"/>
<evidence type="ECO:0000256" key="9">
    <source>
        <dbReference type="ARBA" id="ARBA00023012"/>
    </source>
</evidence>
<evidence type="ECO:0000256" key="7">
    <source>
        <dbReference type="ARBA" id="ARBA00022777"/>
    </source>
</evidence>
<dbReference type="PRINTS" id="PR00344">
    <property type="entry name" value="BCTRLSENSOR"/>
</dbReference>
<dbReference type="PANTHER" id="PTHR42878">
    <property type="entry name" value="TWO-COMPONENT HISTIDINE KINASE"/>
    <property type="match status" value="1"/>
</dbReference>
<dbReference type="RefSeq" id="WP_203725866.1">
    <property type="nucleotide sequence ID" value="NZ_BAAATX010000002.1"/>
</dbReference>
<protein>
    <recommendedName>
        <fullName evidence="10">Sensor-like histidine kinase SenX3</fullName>
        <ecNumber evidence="3">2.7.13.3</ecNumber>
    </recommendedName>
</protein>
<dbReference type="EMBL" id="BOML01000013">
    <property type="protein sequence ID" value="GIE00237.1"/>
    <property type="molecule type" value="Genomic_DNA"/>
</dbReference>
<evidence type="ECO:0000259" key="12">
    <source>
        <dbReference type="PROSITE" id="PS50109"/>
    </source>
</evidence>
<name>A0ABQ3YRN1_9ACTN</name>
<keyword evidence="4" id="KW-0597">Phosphoprotein</keyword>
<evidence type="ECO:0000313" key="14">
    <source>
        <dbReference type="Proteomes" id="UP000637628"/>
    </source>
</evidence>
<evidence type="ECO:0000256" key="2">
    <source>
        <dbReference type="ARBA" id="ARBA00004236"/>
    </source>
</evidence>
<evidence type="ECO:0000256" key="8">
    <source>
        <dbReference type="ARBA" id="ARBA00022840"/>
    </source>
</evidence>
<evidence type="ECO:0000256" key="6">
    <source>
        <dbReference type="ARBA" id="ARBA00022741"/>
    </source>
</evidence>
<dbReference type="InterPro" id="IPR003661">
    <property type="entry name" value="HisK_dim/P_dom"/>
</dbReference>
<keyword evidence="11" id="KW-0812">Transmembrane</keyword>
<dbReference type="Pfam" id="PF02518">
    <property type="entry name" value="HATPase_c"/>
    <property type="match status" value="1"/>
</dbReference>
<proteinExistence type="predicted"/>
<dbReference type="Proteomes" id="UP000637628">
    <property type="component" value="Unassembled WGS sequence"/>
</dbReference>
<keyword evidence="11" id="KW-1133">Transmembrane helix</keyword>
<evidence type="ECO:0000256" key="1">
    <source>
        <dbReference type="ARBA" id="ARBA00000085"/>
    </source>
</evidence>
<evidence type="ECO:0000256" key="4">
    <source>
        <dbReference type="ARBA" id="ARBA00022553"/>
    </source>
</evidence>
<keyword evidence="14" id="KW-1185">Reference proteome</keyword>
<comment type="caution">
    <text evidence="13">The sequence shown here is derived from an EMBL/GenBank/DDBJ whole genome shotgun (WGS) entry which is preliminary data.</text>
</comment>
<gene>
    <name evidence="13" type="ORF">Adu01nite_15870</name>
</gene>
<evidence type="ECO:0000256" key="10">
    <source>
        <dbReference type="ARBA" id="ARBA00039401"/>
    </source>
</evidence>
<dbReference type="CDD" id="cd00082">
    <property type="entry name" value="HisKA"/>
    <property type="match status" value="1"/>
</dbReference>
<comment type="catalytic activity">
    <reaction evidence="1">
        <text>ATP + protein L-histidine = ADP + protein N-phospho-L-histidine.</text>
        <dbReference type="EC" id="2.7.13.3"/>
    </reaction>
</comment>
<feature type="transmembrane region" description="Helical" evidence="11">
    <location>
        <begin position="146"/>
        <end position="169"/>
    </location>
</feature>
<dbReference type="InterPro" id="IPR036097">
    <property type="entry name" value="HisK_dim/P_sf"/>
</dbReference>
<accession>A0ABQ3YRN1</accession>
<keyword evidence="6" id="KW-0547">Nucleotide-binding</keyword>
<dbReference type="Gene3D" id="1.10.287.130">
    <property type="match status" value="1"/>
</dbReference>
<sequence length="410" mass="43452">MTRPDPDLLLLRRARRTLAVQNTVAITLVLLVVGIVAFIAVTREQRSSLERSLKQTAATEEDVIDPPAGSWIFRLDAGGRLTATEDAPDGFPDRAALDRVRAGGPAESNATEIDGIDYLVVTRQRPAYAVQVVGSLAAQDAERRRLLMALGLAEASGLLIACLAAALLAQRATAPLGDALARQRRFVADASHELRTPLTQLHTRAQLLHHDLRAGAAPEQMTPDIEQLVAGTRQLGEVIEDLLLSTQLQAGIETGAEVDLGVVAASVVAALESRARDQAVELVLVPDAAGPSVVRGREAALRRVVTALVDNALSHTPSGGNVTVELGFSHAPPRVELIVRDDGTGFDPADSERIFARFARGHADHRRFGLGLALAREVITGHGGTIVASGRPGAGATFTIHLPAGDHRRP</sequence>
<dbReference type="GO" id="GO:0016301">
    <property type="term" value="F:kinase activity"/>
    <property type="evidence" value="ECO:0007669"/>
    <property type="project" value="UniProtKB-KW"/>
</dbReference>
<organism evidence="13 14">
    <name type="scientific">Paractinoplanes durhamensis</name>
    <dbReference type="NCBI Taxonomy" id="113563"/>
    <lineage>
        <taxon>Bacteria</taxon>
        <taxon>Bacillati</taxon>
        <taxon>Actinomycetota</taxon>
        <taxon>Actinomycetes</taxon>
        <taxon>Micromonosporales</taxon>
        <taxon>Micromonosporaceae</taxon>
        <taxon>Paractinoplanes</taxon>
    </lineage>
</organism>
<dbReference type="InterPro" id="IPR005467">
    <property type="entry name" value="His_kinase_dom"/>
</dbReference>
<keyword evidence="9" id="KW-0902">Two-component regulatory system</keyword>
<feature type="transmembrane region" description="Helical" evidence="11">
    <location>
        <begin position="20"/>
        <end position="41"/>
    </location>
</feature>
<dbReference type="Gene3D" id="3.30.565.10">
    <property type="entry name" value="Histidine kinase-like ATPase, C-terminal domain"/>
    <property type="match status" value="1"/>
</dbReference>
<keyword evidence="5" id="KW-0808">Transferase</keyword>
<dbReference type="InterPro" id="IPR003594">
    <property type="entry name" value="HATPase_dom"/>
</dbReference>
<comment type="subcellular location">
    <subcellularLocation>
        <location evidence="2">Cell membrane</location>
    </subcellularLocation>
</comment>
<evidence type="ECO:0000256" key="3">
    <source>
        <dbReference type="ARBA" id="ARBA00012438"/>
    </source>
</evidence>
<keyword evidence="11" id="KW-0472">Membrane</keyword>
<keyword evidence="7 13" id="KW-0418">Kinase</keyword>
<evidence type="ECO:0000256" key="11">
    <source>
        <dbReference type="SAM" id="Phobius"/>
    </source>
</evidence>
<feature type="domain" description="Histidine kinase" evidence="12">
    <location>
        <begin position="189"/>
        <end position="406"/>
    </location>
</feature>
<dbReference type="SMART" id="SM00387">
    <property type="entry name" value="HATPase_c"/>
    <property type="match status" value="1"/>
</dbReference>
<reference evidence="13 14" key="1">
    <citation type="submission" date="2021-01" db="EMBL/GenBank/DDBJ databases">
        <title>Whole genome shotgun sequence of Actinoplanes durhamensis NBRC 14914.</title>
        <authorList>
            <person name="Komaki H."/>
            <person name="Tamura T."/>
        </authorList>
    </citation>
    <scope>NUCLEOTIDE SEQUENCE [LARGE SCALE GENOMIC DNA]</scope>
    <source>
        <strain evidence="13 14">NBRC 14914</strain>
    </source>
</reference>
<keyword evidence="8" id="KW-0067">ATP-binding</keyword>